<organism evidence="4 5">
    <name type="scientific">Vagococcus allomyrinae</name>
    <dbReference type="NCBI Taxonomy" id="2794353"/>
    <lineage>
        <taxon>Bacteria</taxon>
        <taxon>Bacillati</taxon>
        <taxon>Bacillota</taxon>
        <taxon>Bacilli</taxon>
        <taxon>Lactobacillales</taxon>
        <taxon>Enterococcaceae</taxon>
        <taxon>Vagococcus</taxon>
    </lineage>
</organism>
<accession>A0A940PDJ8</accession>
<evidence type="ECO:0000256" key="1">
    <source>
        <dbReference type="ARBA" id="ARBA00022679"/>
    </source>
</evidence>
<dbReference type="Pfam" id="PF00583">
    <property type="entry name" value="Acetyltransf_1"/>
    <property type="match status" value="1"/>
</dbReference>
<evidence type="ECO:0000256" key="2">
    <source>
        <dbReference type="ARBA" id="ARBA00023315"/>
    </source>
</evidence>
<dbReference type="EMBL" id="JAEEGA010000012">
    <property type="protein sequence ID" value="MBP1042850.1"/>
    <property type="molecule type" value="Genomic_DNA"/>
</dbReference>
<evidence type="ECO:0000259" key="3">
    <source>
        <dbReference type="PROSITE" id="PS51186"/>
    </source>
</evidence>
<evidence type="ECO:0000313" key="5">
    <source>
        <dbReference type="Proteomes" id="UP000674938"/>
    </source>
</evidence>
<dbReference type="InterPro" id="IPR000182">
    <property type="entry name" value="GNAT_dom"/>
</dbReference>
<reference evidence="4" key="1">
    <citation type="submission" date="2020-12" db="EMBL/GenBank/DDBJ databases">
        <title>Vagococcus allomyrinae sp. nov. and Enterococcus lavae sp. nov., isolated from the larvae of Allomyrina dichotoma.</title>
        <authorList>
            <person name="Lee S.D."/>
        </authorList>
    </citation>
    <scope>NUCLEOTIDE SEQUENCE</scope>
    <source>
        <strain evidence="4">BWB3-3</strain>
    </source>
</reference>
<dbReference type="CDD" id="cd04301">
    <property type="entry name" value="NAT_SF"/>
    <property type="match status" value="1"/>
</dbReference>
<sequence>MENMTLLPYIAKRDRTLLEKLLVGHHYYSTMFKESADNGQCIWVVYLKTQLTGVLFHDGLQRGTELTIFVDPAYRNRGIGTYLLSLADQMFRENESVERAKCAYLDQDNTSRSFLLAANYQRDYAMFLMERDTQLLPIKESLAEIRPYHDNDYLIFQSLLESVFYKLRQRLGYPLWYREASERDRRRFLADKGNRYVMLVKGEIIAVGVLFDNILEAIAVKPAFQNQGFGSIFISFLVNKLIARGAEKVQLWVDDGNEAKQLYELLGFNQLALYHFYYRRYRPETRPIGPPPELDELNALINH</sequence>
<keyword evidence="1" id="KW-0808">Transferase</keyword>
<dbReference type="AlphaFoldDB" id="A0A940PDJ8"/>
<dbReference type="PROSITE" id="PS51186">
    <property type="entry name" value="GNAT"/>
    <property type="match status" value="2"/>
</dbReference>
<dbReference type="InterPro" id="IPR050680">
    <property type="entry name" value="YpeA/RimI_acetyltransf"/>
</dbReference>
<dbReference type="PANTHER" id="PTHR43420">
    <property type="entry name" value="ACETYLTRANSFERASE"/>
    <property type="match status" value="1"/>
</dbReference>
<comment type="caution">
    <text evidence="4">The sequence shown here is derived from an EMBL/GenBank/DDBJ whole genome shotgun (WGS) entry which is preliminary data.</text>
</comment>
<dbReference type="PANTHER" id="PTHR43420:SF12">
    <property type="entry name" value="N-ACETYLTRANSFERASE DOMAIN-CONTAINING PROTEIN"/>
    <property type="match status" value="1"/>
</dbReference>
<gene>
    <name evidence="4" type="ORF">I6N95_17675</name>
</gene>
<protein>
    <submittedName>
        <fullName evidence="4">GNAT family N-acetyltransferase</fullName>
    </submittedName>
</protein>
<keyword evidence="2" id="KW-0012">Acyltransferase</keyword>
<dbReference type="GO" id="GO:0016747">
    <property type="term" value="F:acyltransferase activity, transferring groups other than amino-acyl groups"/>
    <property type="evidence" value="ECO:0007669"/>
    <property type="project" value="InterPro"/>
</dbReference>
<keyword evidence="5" id="KW-1185">Reference proteome</keyword>
<proteinExistence type="predicted"/>
<dbReference type="Pfam" id="PF13508">
    <property type="entry name" value="Acetyltransf_7"/>
    <property type="match status" value="1"/>
</dbReference>
<name>A0A940PDJ8_9ENTE</name>
<dbReference type="InterPro" id="IPR016181">
    <property type="entry name" value="Acyl_CoA_acyltransferase"/>
</dbReference>
<feature type="domain" description="N-acetyltransferase" evidence="3">
    <location>
        <begin position="4"/>
        <end position="143"/>
    </location>
</feature>
<dbReference type="SUPFAM" id="SSF55729">
    <property type="entry name" value="Acyl-CoA N-acyltransferases (Nat)"/>
    <property type="match status" value="2"/>
</dbReference>
<dbReference type="RefSeq" id="WP_209530459.1">
    <property type="nucleotide sequence ID" value="NZ_JAEEGA010000012.1"/>
</dbReference>
<dbReference type="Gene3D" id="3.40.630.30">
    <property type="match status" value="2"/>
</dbReference>
<feature type="domain" description="N-acetyltransferase" evidence="3">
    <location>
        <begin position="143"/>
        <end position="283"/>
    </location>
</feature>
<evidence type="ECO:0000313" key="4">
    <source>
        <dbReference type="EMBL" id="MBP1042850.1"/>
    </source>
</evidence>
<dbReference type="Proteomes" id="UP000674938">
    <property type="component" value="Unassembled WGS sequence"/>
</dbReference>